<gene>
    <name evidence="3" type="ORF">GPECTOR_23g53</name>
</gene>
<proteinExistence type="predicted"/>
<keyword evidence="4" id="KW-1185">Reference proteome</keyword>
<feature type="transmembrane region" description="Helical" evidence="2">
    <location>
        <begin position="90"/>
        <end position="117"/>
    </location>
</feature>
<protein>
    <submittedName>
        <fullName evidence="3">SYP3 protein</fullName>
    </submittedName>
</protein>
<dbReference type="EMBL" id="LSYV01000024">
    <property type="protein sequence ID" value="KXZ49124.1"/>
    <property type="molecule type" value="Genomic_DNA"/>
</dbReference>
<feature type="transmembrane region" description="Helical" evidence="2">
    <location>
        <begin position="212"/>
        <end position="237"/>
    </location>
</feature>
<dbReference type="Proteomes" id="UP000075714">
    <property type="component" value="Unassembled WGS sequence"/>
</dbReference>
<dbReference type="AlphaFoldDB" id="A0A150GH31"/>
<keyword evidence="2" id="KW-0472">Membrane</keyword>
<feature type="transmembrane region" description="Helical" evidence="2">
    <location>
        <begin position="53"/>
        <end position="70"/>
    </location>
</feature>
<keyword evidence="2" id="KW-1133">Transmembrane helix</keyword>
<keyword evidence="2" id="KW-0812">Transmembrane</keyword>
<accession>A0A150GH31</accession>
<evidence type="ECO:0000256" key="1">
    <source>
        <dbReference type="SAM" id="MobiDB-lite"/>
    </source>
</evidence>
<feature type="transmembrane region" description="Helical" evidence="2">
    <location>
        <begin position="338"/>
        <end position="358"/>
    </location>
</feature>
<feature type="region of interest" description="Disordered" evidence="1">
    <location>
        <begin position="294"/>
        <end position="327"/>
    </location>
</feature>
<sequence>MWLTRILCCFKTSNRGYYEGLPGAEPPLGPEDRPRKRQKRGDIAVYTDAIERMPFNSYTCLVALSYVALYKPDFELQGMYRNNIRGVRSAVMSIVVGMTEIPLLGGLVSALVMAATWGSRTRDRIRAQNRSAALQQAAIPATLLLEWVREGADSFDDLFDIPEDVPRTPELRLVKALVGTYVLYWIHRQDATVTLYLLILAHHAAMYGRIRISVISTATVLLYMPAIALVYLVTLAVTARCATPMDVVLSGAGALFILDVDDVLALTSEQYFERVKGVMVADEEARFAAVGLATDDGAPGRQQQRDVDVERPSGRSSPAADDESATEVIGDEASDYPLVWLGLVFILALVGFWLYFLYRLWANDAA</sequence>
<reference evidence="4" key="1">
    <citation type="journal article" date="2016" name="Nat. Commun.">
        <title>The Gonium pectorale genome demonstrates co-option of cell cycle regulation during the evolution of multicellularity.</title>
        <authorList>
            <person name="Hanschen E.R."/>
            <person name="Marriage T.N."/>
            <person name="Ferris P.J."/>
            <person name="Hamaji T."/>
            <person name="Toyoda A."/>
            <person name="Fujiyama A."/>
            <person name="Neme R."/>
            <person name="Noguchi H."/>
            <person name="Minakuchi Y."/>
            <person name="Suzuki M."/>
            <person name="Kawai-Toyooka H."/>
            <person name="Smith D.R."/>
            <person name="Sparks H."/>
            <person name="Anderson J."/>
            <person name="Bakaric R."/>
            <person name="Luria V."/>
            <person name="Karger A."/>
            <person name="Kirschner M.W."/>
            <person name="Durand P.M."/>
            <person name="Michod R.E."/>
            <person name="Nozaki H."/>
            <person name="Olson B.J."/>
        </authorList>
    </citation>
    <scope>NUCLEOTIDE SEQUENCE [LARGE SCALE GENOMIC DNA]</scope>
    <source>
        <strain evidence="4">NIES-2863</strain>
    </source>
</reference>
<feature type="compositionally biased region" description="Basic and acidic residues" evidence="1">
    <location>
        <begin position="303"/>
        <end position="313"/>
    </location>
</feature>
<comment type="caution">
    <text evidence="3">The sequence shown here is derived from an EMBL/GenBank/DDBJ whole genome shotgun (WGS) entry which is preliminary data.</text>
</comment>
<evidence type="ECO:0000256" key="2">
    <source>
        <dbReference type="SAM" id="Phobius"/>
    </source>
</evidence>
<organism evidence="3 4">
    <name type="scientific">Gonium pectorale</name>
    <name type="common">Green alga</name>
    <dbReference type="NCBI Taxonomy" id="33097"/>
    <lineage>
        <taxon>Eukaryota</taxon>
        <taxon>Viridiplantae</taxon>
        <taxon>Chlorophyta</taxon>
        <taxon>core chlorophytes</taxon>
        <taxon>Chlorophyceae</taxon>
        <taxon>CS clade</taxon>
        <taxon>Chlamydomonadales</taxon>
        <taxon>Volvocaceae</taxon>
        <taxon>Gonium</taxon>
    </lineage>
</organism>
<evidence type="ECO:0000313" key="4">
    <source>
        <dbReference type="Proteomes" id="UP000075714"/>
    </source>
</evidence>
<dbReference type="OrthoDB" id="544056at2759"/>
<evidence type="ECO:0000313" key="3">
    <source>
        <dbReference type="EMBL" id="KXZ49124.1"/>
    </source>
</evidence>
<name>A0A150GH31_GONPE</name>